<evidence type="ECO:0000256" key="4">
    <source>
        <dbReference type="ARBA" id="ARBA00022723"/>
    </source>
</evidence>
<keyword evidence="8" id="KW-0472">Membrane</keyword>
<dbReference type="PANTHER" id="PTHR24092">
    <property type="entry name" value="PROBABLE PHOSPHOLIPID-TRANSPORTING ATPASE"/>
    <property type="match status" value="1"/>
</dbReference>
<dbReference type="GO" id="GO:0005524">
    <property type="term" value="F:ATP binding"/>
    <property type="evidence" value="ECO:0007669"/>
    <property type="project" value="UniProtKB-KW"/>
</dbReference>
<dbReference type="Proteomes" id="UP000054560">
    <property type="component" value="Unassembled WGS sequence"/>
</dbReference>
<keyword evidence="4" id="KW-0479">Metal-binding</keyword>
<dbReference type="InterPro" id="IPR036412">
    <property type="entry name" value="HAD-like_sf"/>
</dbReference>
<keyword evidence="3" id="KW-0812">Transmembrane</keyword>
<dbReference type="InterPro" id="IPR023214">
    <property type="entry name" value="HAD_sf"/>
</dbReference>
<accession>A0A0L0FB68</accession>
<dbReference type="OrthoDB" id="377733at2759"/>
<sequence>EDGKIKYAAQSPDEAALVDAAKNFRYVFTGRNQNMVDICCHGEKITYEVLNILEFNSDRKRMSVIVKGPDGRIKLLCKGADNVMLGGRVKVDDERKFNATNAHLEEFSTEGLRTLVLADKDIPQHVYDEWSAKYKAAALSLENRAEEVDAVAELIEQDLNLIGASAIEDKLQEGVPQTIASLRKANIRVWVLTGDKQETAINIGFACQLLTNQMELFVINERGFEEVGEKLRALKEQIDSDQFTQRELGLVIDGGALGYALDDTLKLELLAIAEQCASVVCCRVSPIQKALVVKLVKENRG</sequence>
<feature type="non-terminal residue" evidence="9">
    <location>
        <position position="301"/>
    </location>
</feature>
<dbReference type="Gene3D" id="3.40.50.1000">
    <property type="entry name" value="HAD superfamily/HAD-like"/>
    <property type="match status" value="1"/>
</dbReference>
<reference evidence="9 10" key="1">
    <citation type="submission" date="2011-02" db="EMBL/GenBank/DDBJ databases">
        <title>The Genome Sequence of Sphaeroforma arctica JP610.</title>
        <authorList>
            <consortium name="The Broad Institute Genome Sequencing Platform"/>
            <person name="Russ C."/>
            <person name="Cuomo C."/>
            <person name="Young S.K."/>
            <person name="Zeng Q."/>
            <person name="Gargeya S."/>
            <person name="Alvarado L."/>
            <person name="Berlin A."/>
            <person name="Chapman S.B."/>
            <person name="Chen Z."/>
            <person name="Freedman E."/>
            <person name="Gellesch M."/>
            <person name="Goldberg J."/>
            <person name="Griggs A."/>
            <person name="Gujja S."/>
            <person name="Heilman E."/>
            <person name="Heiman D."/>
            <person name="Howarth C."/>
            <person name="Mehta T."/>
            <person name="Neiman D."/>
            <person name="Pearson M."/>
            <person name="Roberts A."/>
            <person name="Saif S."/>
            <person name="Shea T."/>
            <person name="Shenoy N."/>
            <person name="Sisk P."/>
            <person name="Stolte C."/>
            <person name="Sykes S."/>
            <person name="White J."/>
            <person name="Yandava C."/>
            <person name="Burger G."/>
            <person name="Gray M.W."/>
            <person name="Holland P.W.H."/>
            <person name="King N."/>
            <person name="Lang F.B.F."/>
            <person name="Roger A.J."/>
            <person name="Ruiz-Trillo I."/>
            <person name="Haas B."/>
            <person name="Nusbaum C."/>
            <person name="Birren B."/>
        </authorList>
    </citation>
    <scope>NUCLEOTIDE SEQUENCE [LARGE SCALE GENOMIC DNA]</scope>
    <source>
        <strain evidence="9 10">JP610</strain>
    </source>
</reference>
<evidence type="ECO:0000256" key="6">
    <source>
        <dbReference type="ARBA" id="ARBA00022840"/>
    </source>
</evidence>
<evidence type="ECO:0000256" key="8">
    <source>
        <dbReference type="ARBA" id="ARBA00023136"/>
    </source>
</evidence>
<dbReference type="AlphaFoldDB" id="A0A0L0FB68"/>
<comment type="subcellular location">
    <subcellularLocation>
        <location evidence="1">Membrane</location>
        <topology evidence="1">Multi-pass membrane protein</topology>
    </subcellularLocation>
</comment>
<evidence type="ECO:0000256" key="1">
    <source>
        <dbReference type="ARBA" id="ARBA00004141"/>
    </source>
</evidence>
<dbReference type="GO" id="GO:0045332">
    <property type="term" value="P:phospholipid translocation"/>
    <property type="evidence" value="ECO:0007669"/>
    <property type="project" value="TreeGrafter"/>
</dbReference>
<gene>
    <name evidence="9" type="ORF">SARC_13437</name>
</gene>
<dbReference type="Pfam" id="PF13246">
    <property type="entry name" value="Cation_ATPase"/>
    <property type="match status" value="1"/>
</dbReference>
<dbReference type="SUPFAM" id="SSF81660">
    <property type="entry name" value="Metal cation-transporting ATPase, ATP-binding domain N"/>
    <property type="match status" value="1"/>
</dbReference>
<proteinExistence type="predicted"/>
<dbReference type="SUPFAM" id="SSF56784">
    <property type="entry name" value="HAD-like"/>
    <property type="match status" value="1"/>
</dbReference>
<evidence type="ECO:0000256" key="7">
    <source>
        <dbReference type="ARBA" id="ARBA00022989"/>
    </source>
</evidence>
<dbReference type="GO" id="GO:0005886">
    <property type="term" value="C:plasma membrane"/>
    <property type="evidence" value="ECO:0007669"/>
    <property type="project" value="TreeGrafter"/>
</dbReference>
<dbReference type="STRING" id="667725.A0A0L0FB68"/>
<dbReference type="Gene3D" id="3.40.1110.10">
    <property type="entry name" value="Calcium-transporting ATPase, cytoplasmic domain N"/>
    <property type="match status" value="1"/>
</dbReference>
<evidence type="ECO:0000256" key="3">
    <source>
        <dbReference type="ARBA" id="ARBA00022692"/>
    </source>
</evidence>
<evidence type="ECO:0008006" key="11">
    <source>
        <dbReference type="Google" id="ProtNLM"/>
    </source>
</evidence>
<organism evidence="9 10">
    <name type="scientific">Sphaeroforma arctica JP610</name>
    <dbReference type="NCBI Taxonomy" id="667725"/>
    <lineage>
        <taxon>Eukaryota</taxon>
        <taxon>Ichthyosporea</taxon>
        <taxon>Ichthyophonida</taxon>
        <taxon>Sphaeroforma</taxon>
    </lineage>
</organism>
<keyword evidence="5" id="KW-0547">Nucleotide-binding</keyword>
<evidence type="ECO:0000256" key="2">
    <source>
        <dbReference type="ARBA" id="ARBA00022553"/>
    </source>
</evidence>
<protein>
    <recommendedName>
        <fullName evidence="11">Phospholipid-transporting ATPase</fullName>
    </recommendedName>
</protein>
<dbReference type="GeneID" id="25913941"/>
<evidence type="ECO:0000313" key="10">
    <source>
        <dbReference type="Proteomes" id="UP000054560"/>
    </source>
</evidence>
<name>A0A0L0FB68_9EUKA</name>
<dbReference type="RefSeq" id="XP_014147907.1">
    <property type="nucleotide sequence ID" value="XM_014292432.1"/>
</dbReference>
<dbReference type="GO" id="GO:0046872">
    <property type="term" value="F:metal ion binding"/>
    <property type="evidence" value="ECO:0007669"/>
    <property type="project" value="UniProtKB-KW"/>
</dbReference>
<dbReference type="InterPro" id="IPR023299">
    <property type="entry name" value="ATPase_P-typ_cyto_dom_N"/>
</dbReference>
<keyword evidence="7" id="KW-1133">Transmembrane helix</keyword>
<keyword evidence="6" id="KW-0067">ATP-binding</keyword>
<dbReference type="eggNOG" id="KOG0206">
    <property type="taxonomic scope" value="Eukaryota"/>
</dbReference>
<feature type="non-terminal residue" evidence="9">
    <location>
        <position position="1"/>
    </location>
</feature>
<evidence type="ECO:0000256" key="5">
    <source>
        <dbReference type="ARBA" id="ARBA00022741"/>
    </source>
</evidence>
<keyword evidence="2" id="KW-0597">Phosphoprotein</keyword>
<evidence type="ECO:0000313" key="9">
    <source>
        <dbReference type="EMBL" id="KNC74005.1"/>
    </source>
</evidence>
<dbReference type="FunFam" id="3.40.1110.10:FF:000087">
    <property type="entry name" value="Phospholipid-transporting ATPase"/>
    <property type="match status" value="1"/>
</dbReference>
<keyword evidence="10" id="KW-1185">Reference proteome</keyword>
<dbReference type="EMBL" id="KQ244883">
    <property type="protein sequence ID" value="KNC74005.1"/>
    <property type="molecule type" value="Genomic_DNA"/>
</dbReference>
<dbReference type="GO" id="GO:0140326">
    <property type="term" value="F:ATPase-coupled intramembrane lipid transporter activity"/>
    <property type="evidence" value="ECO:0007669"/>
    <property type="project" value="TreeGrafter"/>
</dbReference>